<gene>
    <name evidence="3" type="ORF">GCM10007301_46830</name>
</gene>
<evidence type="ECO:0000313" key="3">
    <source>
        <dbReference type="EMBL" id="GGF81329.1"/>
    </source>
</evidence>
<proteinExistence type="predicted"/>
<feature type="domain" description="YjiS-like" evidence="2">
    <location>
        <begin position="49"/>
        <end position="81"/>
    </location>
</feature>
<dbReference type="EMBL" id="BMCT01000008">
    <property type="protein sequence ID" value="GGF81329.1"/>
    <property type="molecule type" value="Genomic_DNA"/>
</dbReference>
<reference evidence="3" key="2">
    <citation type="submission" date="2020-09" db="EMBL/GenBank/DDBJ databases">
        <authorList>
            <person name="Sun Q."/>
            <person name="Sedlacek I."/>
        </authorList>
    </citation>
    <scope>NUCLEOTIDE SEQUENCE</scope>
    <source>
        <strain evidence="3">CCM 7897</strain>
    </source>
</reference>
<accession>A0A917CAJ8</accession>
<sequence>MAPLVRPTSGRPDTLARTTLRSGAPAPRGAVGEAPPVAGAALPVVRRSLAEMVRLWMWRYRSRRELKQLDTDQLLDVGIHPRVARREAAKPFWRA</sequence>
<feature type="region of interest" description="Disordered" evidence="1">
    <location>
        <begin position="1"/>
        <end position="35"/>
    </location>
</feature>
<evidence type="ECO:0000313" key="4">
    <source>
        <dbReference type="Proteomes" id="UP000606044"/>
    </source>
</evidence>
<reference evidence="3" key="1">
    <citation type="journal article" date="2014" name="Int. J. Syst. Evol. Microbiol.">
        <title>Complete genome sequence of Corynebacterium casei LMG S-19264T (=DSM 44701T), isolated from a smear-ripened cheese.</title>
        <authorList>
            <consortium name="US DOE Joint Genome Institute (JGI-PGF)"/>
            <person name="Walter F."/>
            <person name="Albersmeier A."/>
            <person name="Kalinowski J."/>
            <person name="Ruckert C."/>
        </authorList>
    </citation>
    <scope>NUCLEOTIDE SEQUENCE</scope>
    <source>
        <strain evidence="3">CCM 7897</strain>
    </source>
</reference>
<protein>
    <recommendedName>
        <fullName evidence="2">YjiS-like domain-containing protein</fullName>
    </recommendedName>
</protein>
<dbReference type="RefSeq" id="WP_188583151.1">
    <property type="nucleotide sequence ID" value="NZ_BMCT01000008.1"/>
</dbReference>
<evidence type="ECO:0000259" key="2">
    <source>
        <dbReference type="Pfam" id="PF06568"/>
    </source>
</evidence>
<organism evidence="3 4">
    <name type="scientific">Azorhizobium oxalatiphilum</name>
    <dbReference type="NCBI Taxonomy" id="980631"/>
    <lineage>
        <taxon>Bacteria</taxon>
        <taxon>Pseudomonadati</taxon>
        <taxon>Pseudomonadota</taxon>
        <taxon>Alphaproteobacteria</taxon>
        <taxon>Hyphomicrobiales</taxon>
        <taxon>Xanthobacteraceae</taxon>
        <taxon>Azorhizobium</taxon>
    </lineage>
</organism>
<dbReference type="Pfam" id="PF06568">
    <property type="entry name" value="YjiS-like"/>
    <property type="match status" value="1"/>
</dbReference>
<dbReference type="AlphaFoldDB" id="A0A917CAJ8"/>
<dbReference type="Proteomes" id="UP000606044">
    <property type="component" value="Unassembled WGS sequence"/>
</dbReference>
<keyword evidence="4" id="KW-1185">Reference proteome</keyword>
<evidence type="ECO:0000256" key="1">
    <source>
        <dbReference type="SAM" id="MobiDB-lite"/>
    </source>
</evidence>
<comment type="caution">
    <text evidence="3">The sequence shown here is derived from an EMBL/GenBank/DDBJ whole genome shotgun (WGS) entry which is preliminary data.</text>
</comment>
<dbReference type="InterPro" id="IPR009506">
    <property type="entry name" value="YjiS-like"/>
</dbReference>
<name>A0A917CAJ8_9HYPH</name>
<feature type="compositionally biased region" description="Low complexity" evidence="1">
    <location>
        <begin position="23"/>
        <end position="35"/>
    </location>
</feature>